<gene>
    <name evidence="2" type="ORF">COB11_06835</name>
</gene>
<dbReference type="Gene3D" id="3.30.200.20">
    <property type="entry name" value="Phosphorylase Kinase, domain 1"/>
    <property type="match status" value="1"/>
</dbReference>
<evidence type="ECO:0000313" key="3">
    <source>
        <dbReference type="Proteomes" id="UP000217838"/>
    </source>
</evidence>
<evidence type="ECO:0000313" key="2">
    <source>
        <dbReference type="EMBL" id="PCI92679.1"/>
    </source>
</evidence>
<name>A0A2A4YDX3_UNCAE</name>
<dbReference type="InterPro" id="IPR011009">
    <property type="entry name" value="Kinase-like_dom_sf"/>
</dbReference>
<dbReference type="CDD" id="cd05155">
    <property type="entry name" value="APH_ChoK_like_1"/>
    <property type="match status" value="1"/>
</dbReference>
<organism evidence="2 3">
    <name type="scientific">Aerophobetes bacterium</name>
    <dbReference type="NCBI Taxonomy" id="2030807"/>
    <lineage>
        <taxon>Bacteria</taxon>
        <taxon>Candidatus Aerophobota</taxon>
    </lineage>
</organism>
<dbReference type="Gene3D" id="3.90.1200.10">
    <property type="match status" value="1"/>
</dbReference>
<reference evidence="3" key="1">
    <citation type="submission" date="2017-08" db="EMBL/GenBank/DDBJ databases">
        <title>A dynamic microbial community with high functional redundancy inhabits the cold, oxic subseafloor aquifer.</title>
        <authorList>
            <person name="Tully B.J."/>
            <person name="Wheat C.G."/>
            <person name="Glazer B.T."/>
            <person name="Huber J.A."/>
        </authorList>
    </citation>
    <scope>NUCLEOTIDE SEQUENCE [LARGE SCALE GENOMIC DNA]</scope>
</reference>
<evidence type="ECO:0000259" key="1">
    <source>
        <dbReference type="Pfam" id="PF01636"/>
    </source>
</evidence>
<dbReference type="InterPro" id="IPR051678">
    <property type="entry name" value="AGP_Transferase"/>
</dbReference>
<protein>
    <submittedName>
        <fullName evidence="2">Aminoglycoside phosphotransferase</fullName>
    </submittedName>
</protein>
<keyword evidence="2" id="KW-0808">Transferase</keyword>
<dbReference type="Proteomes" id="UP000217838">
    <property type="component" value="Unassembled WGS sequence"/>
</dbReference>
<comment type="caution">
    <text evidence="2">The sequence shown here is derived from an EMBL/GenBank/DDBJ whole genome shotgun (WGS) entry which is preliminary data.</text>
</comment>
<accession>A0A2A4YDX3</accession>
<dbReference type="GO" id="GO:0016740">
    <property type="term" value="F:transferase activity"/>
    <property type="evidence" value="ECO:0007669"/>
    <property type="project" value="UniProtKB-KW"/>
</dbReference>
<dbReference type="PANTHER" id="PTHR21310">
    <property type="entry name" value="AMINOGLYCOSIDE PHOSPHOTRANSFERASE-RELATED-RELATED"/>
    <property type="match status" value="1"/>
</dbReference>
<dbReference type="InterPro" id="IPR002575">
    <property type="entry name" value="Aminoglycoside_PTrfase"/>
</dbReference>
<dbReference type="PANTHER" id="PTHR21310:SF42">
    <property type="entry name" value="BIFUNCTIONAL AAC_APH"/>
    <property type="match status" value="1"/>
</dbReference>
<proteinExistence type="predicted"/>
<dbReference type="Pfam" id="PF01636">
    <property type="entry name" value="APH"/>
    <property type="match status" value="1"/>
</dbReference>
<sequence length="292" mass="33011">MIDNTLVQHLVNTQFPEWKDLSIQPIANSGWDNRTFHLGKEMLVRMPSAAEYATQVEKEHKWLPKLAQLLPLPIPEPLAMGEPTNDYPWKWSIYRFLDGETAASAHINDMTEFAASLAKFLIALQHIDAQDLPKPGPHNFYRGGMLTTYDTETRQAISILERKIDARSATDLWETALSTTWKHPPVPIHGDISAGNFLIQEGQLSAVIDFGMLAIGDPACDLAIAWTLFDPESRKVFREMLPLDKDTWERGRAWALWKSLIVAAGMTSTNSIEAKHVWESIDKVLVDHKEKS</sequence>
<dbReference type="SUPFAM" id="SSF56112">
    <property type="entry name" value="Protein kinase-like (PK-like)"/>
    <property type="match status" value="1"/>
</dbReference>
<feature type="domain" description="Aminoglycoside phosphotransferase" evidence="1">
    <location>
        <begin position="26"/>
        <end position="254"/>
    </location>
</feature>
<dbReference type="AlphaFoldDB" id="A0A2A4YDX3"/>
<dbReference type="EMBL" id="NVUU01000090">
    <property type="protein sequence ID" value="PCI92679.1"/>
    <property type="molecule type" value="Genomic_DNA"/>
</dbReference>